<dbReference type="SUPFAM" id="SSF55166">
    <property type="entry name" value="Hedgehog/DD-peptidase"/>
    <property type="match status" value="1"/>
</dbReference>
<keyword evidence="2" id="KW-1185">Reference proteome</keyword>
<accession>A0A1H9DKP8</accession>
<proteinExistence type="predicted"/>
<reference evidence="1 2" key="1">
    <citation type="submission" date="2016-10" db="EMBL/GenBank/DDBJ databases">
        <authorList>
            <person name="de Groot N.N."/>
        </authorList>
    </citation>
    <scope>NUCLEOTIDE SEQUENCE [LARGE SCALE GENOMIC DNA]</scope>
    <source>
        <strain evidence="1 2">B7-7</strain>
    </source>
</reference>
<evidence type="ECO:0000313" key="2">
    <source>
        <dbReference type="Proteomes" id="UP000199496"/>
    </source>
</evidence>
<dbReference type="GO" id="GO:0032259">
    <property type="term" value="P:methylation"/>
    <property type="evidence" value="ECO:0007669"/>
    <property type="project" value="UniProtKB-KW"/>
</dbReference>
<organism evidence="1 2">
    <name type="scientific">Ectothiorhodospira magna</name>
    <dbReference type="NCBI Taxonomy" id="867345"/>
    <lineage>
        <taxon>Bacteria</taxon>
        <taxon>Pseudomonadati</taxon>
        <taxon>Pseudomonadota</taxon>
        <taxon>Gammaproteobacteria</taxon>
        <taxon>Chromatiales</taxon>
        <taxon>Ectothiorhodospiraceae</taxon>
        <taxon>Ectothiorhodospira</taxon>
    </lineage>
</organism>
<sequence>MLGKRIGLSTYLHIESVPSLEEPLRSIWEYAIEAASSAFELTPGKSFNVVRLESRRAGVSAEASVSNKECRNTFKEVALLNYPDFFDEPFPALADSWRYVPESSESSYRSYRHSLNPPILHRKELLLAPDHPSYEIYKELSTAAELIGLFDNSTRIGYQRQWLALVRESGYRISGHSLVPLTPEERDRTIESADNWCAARQRTALVRYDFSAPIRSLERHGFLDGNYRLFDYGCGRGDDVRGLRDNGIEAYGWDPFYAPETVRLPADLVNLGFVINVIEDFDERLEALLGAWSLAQRLLVVAVMLSNENDARGSQFRDGVKTQRDTFQKYFTQREIKDYLDRALDEEAMPVAPGVLYVFRDKDLEQRFLLERYRSRRRHLCTLTSARPLNRTERNGLRNRGAELRSAERYMAYREPLDRLWAQWLSLGRTPMKEEVIDHDALLQGFGSFKGALRCIEIQRRSEIGDEAFEATLTASKNRRLADLEAYFALLQFDRRQPYRNLDPSLRCDIRFFFGSYRKAQDAGLQRLSQLADVDEIARACQEAAENGLGHLIWEHGQRRSLQVHSSLVERLPVLLRIYIGAASQIYGDWRNADLVKIHICSGKLSLMSFDDFEGKPLPRMLERVKIKLRQLDFDYFRYGDEYEPPYLYWKSRYLNEEHPNYPVQCAFDKTLAELDLLDLSGFGPPPAVLHDTLRRHRWEIDGFQLRRSLTQPRLDDACGRFLRFRDFIECGETWQKLSAEAGFDNQPRRIESWNALNDLAEHVLDPIIEWFGMIHLTYAFSSPQLTKHIPARVDAKRDQHAACEQNRRGKLICERGGAAVDFIISDEDMRDVAHWVATNTPFDRLYFYDADKPIHVSYGPEHNRQVVWMRMGPAETRVPRVVAISSLATLVTK</sequence>
<dbReference type="InterPro" id="IPR009045">
    <property type="entry name" value="Zn_M74/Hedgehog-like"/>
</dbReference>
<keyword evidence="1" id="KW-0808">Transferase</keyword>
<dbReference type="Proteomes" id="UP000199496">
    <property type="component" value="Unassembled WGS sequence"/>
</dbReference>
<name>A0A1H9DKP8_9GAMM</name>
<dbReference type="GO" id="GO:0008168">
    <property type="term" value="F:methyltransferase activity"/>
    <property type="evidence" value="ECO:0007669"/>
    <property type="project" value="UniProtKB-KW"/>
</dbReference>
<dbReference type="InterPro" id="IPR024019">
    <property type="entry name" value="CHP04096"/>
</dbReference>
<dbReference type="NCBIfam" id="TIGR04096">
    <property type="entry name" value="dnd_rel_methyl"/>
    <property type="match status" value="1"/>
</dbReference>
<protein>
    <submittedName>
        <fullName evidence="1">DNA phosphorothioation-associated putative methyltransferase</fullName>
    </submittedName>
</protein>
<keyword evidence="1" id="KW-0489">Methyltransferase</keyword>
<dbReference type="AlphaFoldDB" id="A0A1H9DKP8"/>
<gene>
    <name evidence="1" type="ORF">SAMN05421693_11820</name>
</gene>
<dbReference type="EMBL" id="FOFO01000018">
    <property type="protein sequence ID" value="SEQ14072.1"/>
    <property type="molecule type" value="Genomic_DNA"/>
</dbReference>
<dbReference type="OrthoDB" id="224775at2"/>
<dbReference type="Gene3D" id="3.30.1380.10">
    <property type="match status" value="1"/>
</dbReference>
<evidence type="ECO:0000313" key="1">
    <source>
        <dbReference type="EMBL" id="SEQ14072.1"/>
    </source>
</evidence>
<dbReference type="STRING" id="867345.SAMN05421693_11820"/>